<reference evidence="7" key="2">
    <citation type="journal article" date="2023" name="IMA Fungus">
        <title>Comparative genomic study of the Penicillium genus elucidates a diverse pangenome and 15 lateral gene transfer events.</title>
        <authorList>
            <person name="Petersen C."/>
            <person name="Sorensen T."/>
            <person name="Nielsen M.R."/>
            <person name="Sondergaard T.E."/>
            <person name="Sorensen J.L."/>
            <person name="Fitzpatrick D.A."/>
            <person name="Frisvad J.C."/>
            <person name="Nielsen K.L."/>
        </authorList>
    </citation>
    <scope>NUCLEOTIDE SEQUENCE</scope>
    <source>
        <strain evidence="7">IBT 16125</strain>
    </source>
</reference>
<evidence type="ECO:0000256" key="1">
    <source>
        <dbReference type="ARBA" id="ARBA00004141"/>
    </source>
</evidence>
<evidence type="ECO:0000256" key="3">
    <source>
        <dbReference type="ARBA" id="ARBA00022989"/>
    </source>
</evidence>
<keyword evidence="8" id="KW-1185">Reference proteome</keyword>
<keyword evidence="3 5" id="KW-1133">Transmembrane helix</keyword>
<dbReference type="GO" id="GO:0016020">
    <property type="term" value="C:membrane"/>
    <property type="evidence" value="ECO:0007669"/>
    <property type="project" value="UniProtKB-SubCell"/>
</dbReference>
<proteinExistence type="predicted"/>
<evidence type="ECO:0000259" key="6">
    <source>
        <dbReference type="Pfam" id="PF13813"/>
    </source>
</evidence>
<dbReference type="GeneID" id="81597031"/>
<evidence type="ECO:0000256" key="4">
    <source>
        <dbReference type="ARBA" id="ARBA00023136"/>
    </source>
</evidence>
<protein>
    <recommendedName>
        <fullName evidence="6">Wax synthase domain-containing protein</fullName>
    </recommendedName>
</protein>
<evidence type="ECO:0000313" key="8">
    <source>
        <dbReference type="Proteomes" id="UP001213681"/>
    </source>
</evidence>
<feature type="domain" description="Wax synthase" evidence="6">
    <location>
        <begin position="267"/>
        <end position="345"/>
    </location>
</feature>
<evidence type="ECO:0000256" key="2">
    <source>
        <dbReference type="ARBA" id="ARBA00022692"/>
    </source>
</evidence>
<dbReference type="Proteomes" id="UP001213681">
    <property type="component" value="Unassembled WGS sequence"/>
</dbReference>
<evidence type="ECO:0000313" key="7">
    <source>
        <dbReference type="EMBL" id="KAJ5461853.1"/>
    </source>
</evidence>
<comment type="subcellular location">
    <subcellularLocation>
        <location evidence="1">Membrane</location>
        <topology evidence="1">Multi-pass membrane protein</topology>
    </subcellularLocation>
</comment>
<dbReference type="EMBL" id="JAPVEA010000002">
    <property type="protein sequence ID" value="KAJ5461853.1"/>
    <property type="molecule type" value="Genomic_DNA"/>
</dbReference>
<dbReference type="Pfam" id="PF13813">
    <property type="entry name" value="MBOAT_2"/>
    <property type="match status" value="1"/>
</dbReference>
<dbReference type="InterPro" id="IPR032805">
    <property type="entry name" value="Wax_synthase_dom"/>
</dbReference>
<comment type="caution">
    <text evidence="7">The sequence shown here is derived from an EMBL/GenBank/DDBJ whole genome shotgun (WGS) entry which is preliminary data.</text>
</comment>
<feature type="transmembrane region" description="Helical" evidence="5">
    <location>
        <begin position="66"/>
        <end position="85"/>
    </location>
</feature>
<feature type="transmembrane region" description="Helical" evidence="5">
    <location>
        <begin position="377"/>
        <end position="397"/>
    </location>
</feature>
<gene>
    <name evidence="7" type="ORF">N7458_003405</name>
</gene>
<sequence length="427" mass="48779">MATVYLAPLMRWIIMGVPFSVTGFGLLFFEQLAGSVRMRYGLCGLNILYAWFSLRHPTASPFFNYMIGLMSIVHIVRSVEILIASDPSTMKRLRKVGLSFYFWEPLPPPYSLRRLLWIIDIVSNLRAIGWRHGSEKYLPPPCQILEKNSFSRPSTPAATWGPSRQSFLWTQARRLVAAYMWFDFYHTMFVHENGRHTERLIDMTAKKMLGAYLAPATCQNIYKWLGRIARIISAQFFLDGFHALTALFAVGIITDTWLGTAGEPWAYPTLFGGFRLSTPNLKDFWANWWHDLLRRPFWTVAKWFVPPAHSNARHIWTVFAMTGAAHASASYNVSRRAWPAVRVFVAYCLQPVPTIYQKPTVQWLSSKIFVAPAAKPVIIWAGEGFLSIVWLLCILPLQMDDPGHEAFLASVRLPCSVMERVLHAVST</sequence>
<keyword evidence="2 5" id="KW-0812">Transmembrane</keyword>
<reference evidence="7" key="1">
    <citation type="submission" date="2022-12" db="EMBL/GenBank/DDBJ databases">
        <authorList>
            <person name="Petersen C."/>
        </authorList>
    </citation>
    <scope>NUCLEOTIDE SEQUENCE</scope>
    <source>
        <strain evidence="7">IBT 16125</strain>
    </source>
</reference>
<keyword evidence="4 5" id="KW-0472">Membrane</keyword>
<name>A0AAD6CGG3_9EURO</name>
<evidence type="ECO:0000256" key="5">
    <source>
        <dbReference type="SAM" id="Phobius"/>
    </source>
</evidence>
<dbReference type="AlphaFoldDB" id="A0AAD6CGG3"/>
<feature type="transmembrane region" description="Helical" evidence="5">
    <location>
        <begin position="12"/>
        <end position="29"/>
    </location>
</feature>
<dbReference type="RefSeq" id="XP_056770895.1">
    <property type="nucleotide sequence ID" value="XM_056906788.1"/>
</dbReference>
<organism evidence="7 8">
    <name type="scientific">Penicillium daleae</name>
    <dbReference type="NCBI Taxonomy" id="63821"/>
    <lineage>
        <taxon>Eukaryota</taxon>
        <taxon>Fungi</taxon>
        <taxon>Dikarya</taxon>
        <taxon>Ascomycota</taxon>
        <taxon>Pezizomycotina</taxon>
        <taxon>Eurotiomycetes</taxon>
        <taxon>Eurotiomycetidae</taxon>
        <taxon>Eurotiales</taxon>
        <taxon>Aspergillaceae</taxon>
        <taxon>Penicillium</taxon>
    </lineage>
</organism>
<accession>A0AAD6CGG3</accession>